<evidence type="ECO:0000256" key="4">
    <source>
        <dbReference type="ARBA" id="ARBA00022692"/>
    </source>
</evidence>
<dbReference type="GO" id="GO:0008203">
    <property type="term" value="P:cholesterol metabolic process"/>
    <property type="evidence" value="ECO:0007669"/>
    <property type="project" value="TreeGrafter"/>
</dbReference>
<evidence type="ECO:0000313" key="11">
    <source>
        <dbReference type="Proteomes" id="UP000031668"/>
    </source>
</evidence>
<feature type="transmembrane region" description="Helical" evidence="9">
    <location>
        <begin position="102"/>
        <end position="126"/>
    </location>
</feature>
<dbReference type="Pfam" id="PF03062">
    <property type="entry name" value="MBOAT"/>
    <property type="match status" value="1"/>
</dbReference>
<feature type="transmembrane region" description="Helical" evidence="9">
    <location>
        <begin position="138"/>
        <end position="160"/>
    </location>
</feature>
<keyword evidence="5" id="KW-0256">Endoplasmic reticulum</keyword>
<evidence type="ECO:0000256" key="3">
    <source>
        <dbReference type="ARBA" id="ARBA00022679"/>
    </source>
</evidence>
<feature type="transmembrane region" description="Helical" evidence="9">
    <location>
        <begin position="80"/>
        <end position="96"/>
    </location>
</feature>
<dbReference type="PANTHER" id="PTHR10408">
    <property type="entry name" value="STEROL O-ACYLTRANSFERASE"/>
    <property type="match status" value="1"/>
</dbReference>
<evidence type="ECO:0000256" key="8">
    <source>
        <dbReference type="ARBA" id="ARBA00023315"/>
    </source>
</evidence>
<evidence type="ECO:0000256" key="5">
    <source>
        <dbReference type="ARBA" id="ARBA00022824"/>
    </source>
</evidence>
<comment type="similarity">
    <text evidence="2">Belongs to the membrane-bound acyltransferase family. Sterol o-acyltransferase subfamily.</text>
</comment>
<accession>A0A0C2N3A2</accession>
<evidence type="ECO:0000256" key="2">
    <source>
        <dbReference type="ARBA" id="ARBA00009010"/>
    </source>
</evidence>
<keyword evidence="3 10" id="KW-0808">Transferase</keyword>
<dbReference type="EMBL" id="JWZT01002870">
    <property type="protein sequence ID" value="KII68392.1"/>
    <property type="molecule type" value="Genomic_DNA"/>
</dbReference>
<evidence type="ECO:0000313" key="10">
    <source>
        <dbReference type="EMBL" id="KII68392.1"/>
    </source>
</evidence>
<dbReference type="OrthoDB" id="10039049at2759"/>
<keyword evidence="4 9" id="KW-0812">Transmembrane</keyword>
<dbReference type="PANTHER" id="PTHR10408:SF8">
    <property type="entry name" value="O-ACYLTRANSFERASE"/>
    <property type="match status" value="1"/>
</dbReference>
<organism evidence="10 11">
    <name type="scientific">Thelohanellus kitauei</name>
    <name type="common">Myxosporean</name>
    <dbReference type="NCBI Taxonomy" id="669202"/>
    <lineage>
        <taxon>Eukaryota</taxon>
        <taxon>Metazoa</taxon>
        <taxon>Cnidaria</taxon>
        <taxon>Myxozoa</taxon>
        <taxon>Myxosporea</taxon>
        <taxon>Bivalvulida</taxon>
        <taxon>Platysporina</taxon>
        <taxon>Myxobolidae</taxon>
        <taxon>Thelohanellus</taxon>
    </lineage>
</organism>
<name>A0A0C2N3A2_THEKT</name>
<dbReference type="Proteomes" id="UP000031668">
    <property type="component" value="Unassembled WGS sequence"/>
</dbReference>
<dbReference type="OMA" id="IHEYIMY"/>
<keyword evidence="8 10" id="KW-0012">Acyltransferase</keyword>
<keyword evidence="6 9" id="KW-1133">Transmembrane helix</keyword>
<sequence>MIANTIPATIFMISFIFYFYLHSFLNFWAETLKFGDRMFYTDWWNSVSYGEFYKTWNIVVGDWLKTYIFYEAKNMIKPPFNNYIAATLAITISSIIHEYIMYVAVGSFCPVVSFTFGMFGLLLKFFTPDITSNTKHRIWNLLFWVSFSFGNSINITLYSLETALSSSCTIQKNSIFDYLRPKFTFSQCYGH</sequence>
<protein>
    <submittedName>
        <fullName evidence="10">Sterol O-acyltransferase 1</fullName>
    </submittedName>
</protein>
<evidence type="ECO:0000256" key="1">
    <source>
        <dbReference type="ARBA" id="ARBA00004477"/>
    </source>
</evidence>
<dbReference type="InterPro" id="IPR014371">
    <property type="entry name" value="Oat_ACAT_DAG_ARE"/>
</dbReference>
<dbReference type="GO" id="GO:0008374">
    <property type="term" value="F:O-acyltransferase activity"/>
    <property type="evidence" value="ECO:0007669"/>
    <property type="project" value="InterPro"/>
</dbReference>
<reference evidence="10 11" key="1">
    <citation type="journal article" date="2014" name="Genome Biol. Evol.">
        <title>The genome of the myxosporean Thelohanellus kitauei shows adaptations to nutrient acquisition within its fish host.</title>
        <authorList>
            <person name="Yang Y."/>
            <person name="Xiong J."/>
            <person name="Zhou Z."/>
            <person name="Huo F."/>
            <person name="Miao W."/>
            <person name="Ran C."/>
            <person name="Liu Y."/>
            <person name="Zhang J."/>
            <person name="Feng J."/>
            <person name="Wang M."/>
            <person name="Wang M."/>
            <person name="Wang L."/>
            <person name="Yao B."/>
        </authorList>
    </citation>
    <scope>NUCLEOTIDE SEQUENCE [LARGE SCALE GENOMIC DNA]</scope>
    <source>
        <strain evidence="10">Wuqing</strain>
    </source>
</reference>
<dbReference type="InterPro" id="IPR004299">
    <property type="entry name" value="MBOAT_fam"/>
</dbReference>
<gene>
    <name evidence="10" type="ORF">RF11_06840</name>
</gene>
<keyword evidence="11" id="KW-1185">Reference proteome</keyword>
<proteinExistence type="inferred from homology"/>
<evidence type="ECO:0000256" key="6">
    <source>
        <dbReference type="ARBA" id="ARBA00022989"/>
    </source>
</evidence>
<evidence type="ECO:0000256" key="7">
    <source>
        <dbReference type="ARBA" id="ARBA00023136"/>
    </source>
</evidence>
<comment type="caution">
    <text evidence="10">The sequence shown here is derived from an EMBL/GenBank/DDBJ whole genome shotgun (WGS) entry which is preliminary data.</text>
</comment>
<comment type="subcellular location">
    <subcellularLocation>
        <location evidence="1">Endoplasmic reticulum membrane</location>
        <topology evidence="1">Multi-pass membrane protein</topology>
    </subcellularLocation>
</comment>
<keyword evidence="7 9" id="KW-0472">Membrane</keyword>
<evidence type="ECO:0000256" key="9">
    <source>
        <dbReference type="SAM" id="Phobius"/>
    </source>
</evidence>
<feature type="transmembrane region" description="Helical" evidence="9">
    <location>
        <begin position="6"/>
        <end position="29"/>
    </location>
</feature>
<dbReference type="AlphaFoldDB" id="A0A0C2N3A2"/>
<dbReference type="GO" id="GO:0005789">
    <property type="term" value="C:endoplasmic reticulum membrane"/>
    <property type="evidence" value="ECO:0007669"/>
    <property type="project" value="UniProtKB-SubCell"/>
</dbReference>